<gene>
    <name evidence="1" type="ORF">N7530_000610</name>
</gene>
<keyword evidence="2" id="KW-1185">Reference proteome</keyword>
<comment type="caution">
    <text evidence="1">The sequence shown here is derived from an EMBL/GenBank/DDBJ whole genome shotgun (WGS) entry which is preliminary data.</text>
</comment>
<proteinExistence type="predicted"/>
<dbReference type="OrthoDB" id="5383967at2759"/>
<reference evidence="1" key="1">
    <citation type="submission" date="2022-12" db="EMBL/GenBank/DDBJ databases">
        <authorList>
            <person name="Petersen C."/>
        </authorList>
    </citation>
    <scope>NUCLEOTIDE SEQUENCE</scope>
    <source>
        <strain evidence="1">IBT 17660</strain>
    </source>
</reference>
<organism evidence="1 2">
    <name type="scientific">Penicillium desertorum</name>
    <dbReference type="NCBI Taxonomy" id="1303715"/>
    <lineage>
        <taxon>Eukaryota</taxon>
        <taxon>Fungi</taxon>
        <taxon>Dikarya</taxon>
        <taxon>Ascomycota</taxon>
        <taxon>Pezizomycotina</taxon>
        <taxon>Eurotiomycetes</taxon>
        <taxon>Eurotiomycetidae</taxon>
        <taxon>Eurotiales</taxon>
        <taxon>Aspergillaceae</taxon>
        <taxon>Penicillium</taxon>
    </lineage>
</organism>
<evidence type="ECO:0000313" key="1">
    <source>
        <dbReference type="EMBL" id="KAJ5486310.1"/>
    </source>
</evidence>
<evidence type="ECO:0000313" key="2">
    <source>
        <dbReference type="Proteomes" id="UP001147760"/>
    </source>
</evidence>
<name>A0A9W9X9S6_9EURO</name>
<accession>A0A9W9X9S6</accession>
<sequence length="70" mass="7730">MQPPQGQPAIPIGSNTLAIHCGAVSNYYNQNMEDWDIYDTGDWLNNWRNNNGELMANSSGRFAVASVSVQ</sequence>
<protein>
    <submittedName>
        <fullName evidence="1">Uncharacterized protein</fullName>
    </submittedName>
</protein>
<reference evidence="1" key="2">
    <citation type="journal article" date="2023" name="IMA Fungus">
        <title>Comparative genomic study of the Penicillium genus elucidates a diverse pangenome and 15 lateral gene transfer events.</title>
        <authorList>
            <person name="Petersen C."/>
            <person name="Sorensen T."/>
            <person name="Nielsen M.R."/>
            <person name="Sondergaard T.E."/>
            <person name="Sorensen J.L."/>
            <person name="Fitzpatrick D.A."/>
            <person name="Frisvad J.C."/>
            <person name="Nielsen K.L."/>
        </authorList>
    </citation>
    <scope>NUCLEOTIDE SEQUENCE</scope>
    <source>
        <strain evidence="1">IBT 17660</strain>
    </source>
</reference>
<dbReference type="EMBL" id="JAPWDO010000001">
    <property type="protein sequence ID" value="KAJ5486310.1"/>
    <property type="molecule type" value="Genomic_DNA"/>
</dbReference>
<dbReference type="Proteomes" id="UP001147760">
    <property type="component" value="Unassembled WGS sequence"/>
</dbReference>
<dbReference type="AlphaFoldDB" id="A0A9W9X9S6"/>